<proteinExistence type="predicted"/>
<dbReference type="EMBL" id="JAGRRH010000004">
    <property type="protein sequence ID" value="KAG7371251.1"/>
    <property type="molecule type" value="Genomic_DNA"/>
</dbReference>
<comment type="caution">
    <text evidence="2">The sequence shown here is derived from an EMBL/GenBank/DDBJ whole genome shotgun (WGS) entry which is preliminary data.</text>
</comment>
<feature type="compositionally biased region" description="Polar residues" evidence="1">
    <location>
        <begin position="229"/>
        <end position="244"/>
    </location>
</feature>
<accession>A0A9K3K5V4</accession>
<dbReference type="EMBL" id="JAGRRH010000080">
    <property type="protein sequence ID" value="KAG7337566.1"/>
    <property type="molecule type" value="Genomic_DNA"/>
</dbReference>
<feature type="region of interest" description="Disordered" evidence="1">
    <location>
        <begin position="210"/>
        <end position="275"/>
    </location>
</feature>
<dbReference type="OrthoDB" id="56747at2759"/>
<organism evidence="2 4">
    <name type="scientific">Nitzschia inconspicua</name>
    <dbReference type="NCBI Taxonomy" id="303405"/>
    <lineage>
        <taxon>Eukaryota</taxon>
        <taxon>Sar</taxon>
        <taxon>Stramenopiles</taxon>
        <taxon>Ochrophyta</taxon>
        <taxon>Bacillariophyta</taxon>
        <taxon>Bacillariophyceae</taxon>
        <taxon>Bacillariophycidae</taxon>
        <taxon>Bacillariales</taxon>
        <taxon>Bacillariaceae</taxon>
        <taxon>Nitzschia</taxon>
    </lineage>
</organism>
<feature type="region of interest" description="Disordered" evidence="1">
    <location>
        <begin position="315"/>
        <end position="334"/>
    </location>
</feature>
<name>A0A9K3K5V4_9STRA</name>
<feature type="compositionally biased region" description="Polar residues" evidence="1">
    <location>
        <begin position="301"/>
        <end position="310"/>
    </location>
</feature>
<feature type="compositionally biased region" description="Low complexity" evidence="1">
    <location>
        <begin position="42"/>
        <end position="53"/>
    </location>
</feature>
<reference evidence="2" key="1">
    <citation type="journal article" date="2021" name="Sci. Rep.">
        <title>Diploid genomic architecture of Nitzschia inconspicua, an elite biomass production diatom.</title>
        <authorList>
            <person name="Oliver A."/>
            <person name="Podell S."/>
            <person name="Pinowska A."/>
            <person name="Traller J.C."/>
            <person name="Smith S.R."/>
            <person name="McClure R."/>
            <person name="Beliaev A."/>
            <person name="Bohutskyi P."/>
            <person name="Hill E.A."/>
            <person name="Rabines A."/>
            <person name="Zheng H."/>
            <person name="Allen L.Z."/>
            <person name="Kuo A."/>
            <person name="Grigoriev I.V."/>
            <person name="Allen A.E."/>
            <person name="Hazlebeck D."/>
            <person name="Allen E.E."/>
        </authorList>
    </citation>
    <scope>NUCLEOTIDE SEQUENCE</scope>
    <source>
        <strain evidence="2">Hildebrandi</strain>
    </source>
</reference>
<feature type="region of interest" description="Disordered" evidence="1">
    <location>
        <begin position="288"/>
        <end position="310"/>
    </location>
</feature>
<sequence>MDLLSGYDSNSDDSDGDSNQSPPNQSNIIPSTGKTIISAHVTNKSNNTTKPSTEMPSKKDKKRGKKILKLAAVLPEHIWNQLTGVAAATAEGEDTDDDEENNNTKDENDLATKQQQPPPQQQKPNNQHQALTSDLQSFLQELSQSKASTAASILSSKAKEKNESTTILRVHEEQEECTINSDDHAAAAGATSCQDQQPLGFAFLSSTVQTTRRKRNSQNEDVQDIHAGSATTTAITSKPSQASKGTDDPVRAKSNKLQSNEVPRPTASRSGLLRPAAPLTSHSAFYDTNHHHHQQKQQQQAPPATNNHMLQSACTTPASAAGSNKASKKLSRKRQMEQLLRAGKIHEFEGDHDIDGEAHIYIPPGAEAAAGPSYQAHGVRVVPTTQYNVGAGTTVASTDISGRQRNKHQLNSLLASAASLEAHRMQNPHLGTASRSSSQHRASAKHKYGW</sequence>
<dbReference type="Proteomes" id="UP000693970">
    <property type="component" value="Unassembled WGS sequence"/>
</dbReference>
<feature type="compositionally biased region" description="Polar residues" evidence="1">
    <location>
        <begin position="22"/>
        <end position="35"/>
    </location>
</feature>
<protein>
    <submittedName>
        <fullName evidence="2">Uncharacterized protein</fullName>
    </submittedName>
</protein>
<evidence type="ECO:0000256" key="1">
    <source>
        <dbReference type="SAM" id="MobiDB-lite"/>
    </source>
</evidence>
<feature type="region of interest" description="Disordered" evidence="1">
    <location>
        <begin position="429"/>
        <end position="450"/>
    </location>
</feature>
<feature type="compositionally biased region" description="Polar residues" evidence="1">
    <location>
        <begin position="128"/>
        <end position="155"/>
    </location>
</feature>
<keyword evidence="4" id="KW-1185">Reference proteome</keyword>
<feature type="region of interest" description="Disordered" evidence="1">
    <location>
        <begin position="1"/>
        <end position="67"/>
    </location>
</feature>
<evidence type="ECO:0000313" key="2">
    <source>
        <dbReference type="EMBL" id="KAG7337566.1"/>
    </source>
</evidence>
<feature type="region of interest" description="Disordered" evidence="1">
    <location>
        <begin position="85"/>
        <end position="192"/>
    </location>
</feature>
<evidence type="ECO:0000313" key="3">
    <source>
        <dbReference type="EMBL" id="KAG7371251.1"/>
    </source>
</evidence>
<feature type="compositionally biased region" description="Acidic residues" evidence="1">
    <location>
        <begin position="91"/>
        <end position="101"/>
    </location>
</feature>
<gene>
    <name evidence="3" type="ORF">IV203_019821</name>
    <name evidence="2" type="ORF">IV203_020390</name>
</gene>
<dbReference type="AlphaFoldDB" id="A0A9K3K5V4"/>
<evidence type="ECO:0000313" key="4">
    <source>
        <dbReference type="Proteomes" id="UP000693970"/>
    </source>
</evidence>
<reference evidence="2" key="2">
    <citation type="submission" date="2021-04" db="EMBL/GenBank/DDBJ databases">
        <authorList>
            <person name="Podell S."/>
        </authorList>
    </citation>
    <scope>NUCLEOTIDE SEQUENCE</scope>
    <source>
        <strain evidence="2">Hildebrandi</strain>
    </source>
</reference>